<dbReference type="STRING" id="1121409.SAMN02745124_02808"/>
<evidence type="ECO:0000313" key="7">
    <source>
        <dbReference type="EMBL" id="SHH95308.1"/>
    </source>
</evidence>
<proteinExistence type="inferred from homology"/>
<dbReference type="CDD" id="cd00685">
    <property type="entry name" value="Trans_IPPS_HT"/>
    <property type="match status" value="1"/>
</dbReference>
<dbReference type="RefSeq" id="WP_073377067.1">
    <property type="nucleotide sequence ID" value="NZ_FQXS01000017.1"/>
</dbReference>
<dbReference type="Gene3D" id="1.10.600.10">
    <property type="entry name" value="Farnesyl Diphosphate Synthase"/>
    <property type="match status" value="1"/>
</dbReference>
<keyword evidence="8" id="KW-1185">Reference proteome</keyword>
<dbReference type="SFLD" id="SFLDS00005">
    <property type="entry name" value="Isoprenoid_Synthase_Type_I"/>
    <property type="match status" value="1"/>
</dbReference>
<keyword evidence="5" id="KW-0460">Magnesium</keyword>
<evidence type="ECO:0000256" key="4">
    <source>
        <dbReference type="ARBA" id="ARBA00022723"/>
    </source>
</evidence>
<dbReference type="GO" id="GO:0046872">
    <property type="term" value="F:metal ion binding"/>
    <property type="evidence" value="ECO:0007669"/>
    <property type="project" value="UniProtKB-KW"/>
</dbReference>
<evidence type="ECO:0000256" key="1">
    <source>
        <dbReference type="ARBA" id="ARBA00001946"/>
    </source>
</evidence>
<comment type="similarity">
    <text evidence="2 6">Belongs to the FPP/GGPP synthase family.</text>
</comment>
<dbReference type="EMBL" id="FQXS01000017">
    <property type="protein sequence ID" value="SHH95308.1"/>
    <property type="molecule type" value="Genomic_DNA"/>
</dbReference>
<dbReference type="PROSITE" id="PS00444">
    <property type="entry name" value="POLYPRENYL_SYNTHASE_2"/>
    <property type="match status" value="1"/>
</dbReference>
<dbReference type="GO" id="GO:0004659">
    <property type="term" value="F:prenyltransferase activity"/>
    <property type="evidence" value="ECO:0007669"/>
    <property type="project" value="InterPro"/>
</dbReference>
<sequence>MDLKDVIRYEADRIDAEMRRDLAETVGVAPLLAEILEYGLFSGGKRVRPLLTVLCSRLCGRDDEQLYRLAAAFEYLHAATLFHDDVIDHADTRRGRMSVVKRYGRDGAILAGDFLHAQAMAMVGHHGGVDALAVFAEATRGMVNGEFLQMDQCCRADLSEDDYYSIIRGKTALLIGAACQIGVMFAGGDDRYRSALRAYGLNLGSAFQVIDDLLDYQGDSHHTGKAVGNDLAEGKVTLPLILALQQAGEKERAEVAALIQDEGRRGESFAVVTRFIEQFGGYQLARRQAEQLAANAVTALEPFRRSVDDQSLHILVQLVQYVIGRRK</sequence>
<evidence type="ECO:0000256" key="6">
    <source>
        <dbReference type="RuleBase" id="RU004466"/>
    </source>
</evidence>
<reference evidence="7 8" key="1">
    <citation type="submission" date="2016-11" db="EMBL/GenBank/DDBJ databases">
        <authorList>
            <person name="Jaros S."/>
            <person name="Januszkiewicz K."/>
            <person name="Wedrychowicz H."/>
        </authorList>
    </citation>
    <scope>NUCLEOTIDE SEQUENCE [LARGE SCALE GENOMIC DNA]</scope>
    <source>
        <strain evidence="7 8">DSM 9705</strain>
    </source>
</reference>
<dbReference type="InterPro" id="IPR000092">
    <property type="entry name" value="Polyprenyl_synt"/>
</dbReference>
<evidence type="ECO:0000256" key="2">
    <source>
        <dbReference type="ARBA" id="ARBA00006706"/>
    </source>
</evidence>
<dbReference type="InterPro" id="IPR008949">
    <property type="entry name" value="Isoprenoid_synthase_dom_sf"/>
</dbReference>
<dbReference type="OrthoDB" id="9805316at2"/>
<evidence type="ECO:0000256" key="5">
    <source>
        <dbReference type="ARBA" id="ARBA00022842"/>
    </source>
</evidence>
<evidence type="ECO:0000313" key="8">
    <source>
        <dbReference type="Proteomes" id="UP000184139"/>
    </source>
</evidence>
<keyword evidence="3 6" id="KW-0808">Transferase</keyword>
<dbReference type="PANTHER" id="PTHR12001:SF69">
    <property type="entry name" value="ALL TRANS-POLYPRENYL-DIPHOSPHATE SYNTHASE PDSS1"/>
    <property type="match status" value="1"/>
</dbReference>
<dbReference type="AlphaFoldDB" id="A0A1M5X6V1"/>
<comment type="cofactor">
    <cofactor evidence="1">
        <name>Mg(2+)</name>
        <dbReference type="ChEBI" id="CHEBI:18420"/>
    </cofactor>
</comment>
<name>A0A1M5X6V1_9BACT</name>
<dbReference type="Pfam" id="PF00348">
    <property type="entry name" value="polyprenyl_synt"/>
    <property type="match status" value="1"/>
</dbReference>
<dbReference type="InterPro" id="IPR033749">
    <property type="entry name" value="Polyprenyl_synt_CS"/>
</dbReference>
<dbReference type="Proteomes" id="UP000184139">
    <property type="component" value="Unassembled WGS sequence"/>
</dbReference>
<protein>
    <submittedName>
        <fullName evidence="7">Octaprenyl-diphosphate synthase</fullName>
    </submittedName>
</protein>
<dbReference type="SUPFAM" id="SSF48576">
    <property type="entry name" value="Terpenoid synthases"/>
    <property type="match status" value="1"/>
</dbReference>
<accession>A0A1M5X6V1</accession>
<keyword evidence="4" id="KW-0479">Metal-binding</keyword>
<dbReference type="GO" id="GO:0008299">
    <property type="term" value="P:isoprenoid biosynthetic process"/>
    <property type="evidence" value="ECO:0007669"/>
    <property type="project" value="InterPro"/>
</dbReference>
<evidence type="ECO:0000256" key="3">
    <source>
        <dbReference type="ARBA" id="ARBA00022679"/>
    </source>
</evidence>
<dbReference type="PANTHER" id="PTHR12001">
    <property type="entry name" value="GERANYLGERANYL PYROPHOSPHATE SYNTHASE"/>
    <property type="match status" value="1"/>
</dbReference>
<organism evidence="7 8">
    <name type="scientific">Desulfofustis glycolicus DSM 9705</name>
    <dbReference type="NCBI Taxonomy" id="1121409"/>
    <lineage>
        <taxon>Bacteria</taxon>
        <taxon>Pseudomonadati</taxon>
        <taxon>Thermodesulfobacteriota</taxon>
        <taxon>Desulfobulbia</taxon>
        <taxon>Desulfobulbales</taxon>
        <taxon>Desulfocapsaceae</taxon>
        <taxon>Desulfofustis</taxon>
    </lineage>
</organism>
<gene>
    <name evidence="7" type="ORF">SAMN02745124_02808</name>
</gene>